<dbReference type="AlphaFoldDB" id="A0A210QGL9"/>
<dbReference type="Proteomes" id="UP000242188">
    <property type="component" value="Unassembled WGS sequence"/>
</dbReference>
<accession>A0A210QGL9</accession>
<feature type="transmembrane region" description="Helical" evidence="1">
    <location>
        <begin position="6"/>
        <end position="29"/>
    </location>
</feature>
<dbReference type="OrthoDB" id="6105621at2759"/>
<keyword evidence="1" id="KW-0472">Membrane</keyword>
<sequence>MDITVIYYYQAWASIFIAFVAAQSGPLCYNCDRLPKQRDCNTIVQCGPNERCYGEHYVTSGAVQMFRSGCKDTAHCSRKKKKSESTLCTSCCTRDYCNIQLCDRPIQLGKRCLACDDVIDPRMCTRDIQCDADQMCYAEEIYNVNKEKRYRLGCAPKLSCGYFGAPQIGRRHVTGSSHSRATTSYCGQCCDTGKNCNRDLCRTGAVGYDLLMPPPLQNCFDYDSSYCAGLIASDPLACNERTVRYLMCPRSCSVCSGAGGIPGNQATTAVQPKTTATPSGQCPPKFELQRCQVIDCAIGLCADPILRPLCPEYCSGLCIAVDCSNTKFANT</sequence>
<protein>
    <recommendedName>
        <fullName evidence="4">ShKT domain-containing protein</fullName>
    </recommendedName>
</protein>
<reference evidence="2 3" key="1">
    <citation type="journal article" date="2017" name="Nat. Ecol. Evol.">
        <title>Scallop genome provides insights into evolution of bilaterian karyotype and development.</title>
        <authorList>
            <person name="Wang S."/>
            <person name="Zhang J."/>
            <person name="Jiao W."/>
            <person name="Li J."/>
            <person name="Xun X."/>
            <person name="Sun Y."/>
            <person name="Guo X."/>
            <person name="Huan P."/>
            <person name="Dong B."/>
            <person name="Zhang L."/>
            <person name="Hu X."/>
            <person name="Sun X."/>
            <person name="Wang J."/>
            <person name="Zhao C."/>
            <person name="Wang Y."/>
            <person name="Wang D."/>
            <person name="Huang X."/>
            <person name="Wang R."/>
            <person name="Lv J."/>
            <person name="Li Y."/>
            <person name="Zhang Z."/>
            <person name="Liu B."/>
            <person name="Lu W."/>
            <person name="Hui Y."/>
            <person name="Liang J."/>
            <person name="Zhou Z."/>
            <person name="Hou R."/>
            <person name="Li X."/>
            <person name="Liu Y."/>
            <person name="Li H."/>
            <person name="Ning X."/>
            <person name="Lin Y."/>
            <person name="Zhao L."/>
            <person name="Xing Q."/>
            <person name="Dou J."/>
            <person name="Li Y."/>
            <person name="Mao J."/>
            <person name="Guo H."/>
            <person name="Dou H."/>
            <person name="Li T."/>
            <person name="Mu C."/>
            <person name="Jiang W."/>
            <person name="Fu Q."/>
            <person name="Fu X."/>
            <person name="Miao Y."/>
            <person name="Liu J."/>
            <person name="Yu Q."/>
            <person name="Li R."/>
            <person name="Liao H."/>
            <person name="Li X."/>
            <person name="Kong Y."/>
            <person name="Jiang Z."/>
            <person name="Chourrout D."/>
            <person name="Li R."/>
            <person name="Bao Z."/>
        </authorList>
    </citation>
    <scope>NUCLEOTIDE SEQUENCE [LARGE SCALE GENOMIC DNA]</scope>
    <source>
        <strain evidence="2 3">PY_sf001</strain>
    </source>
</reference>
<evidence type="ECO:0000313" key="2">
    <source>
        <dbReference type="EMBL" id="OWF47849.1"/>
    </source>
</evidence>
<organism evidence="2 3">
    <name type="scientific">Mizuhopecten yessoensis</name>
    <name type="common">Japanese scallop</name>
    <name type="synonym">Patinopecten yessoensis</name>
    <dbReference type="NCBI Taxonomy" id="6573"/>
    <lineage>
        <taxon>Eukaryota</taxon>
        <taxon>Metazoa</taxon>
        <taxon>Spiralia</taxon>
        <taxon>Lophotrochozoa</taxon>
        <taxon>Mollusca</taxon>
        <taxon>Bivalvia</taxon>
        <taxon>Autobranchia</taxon>
        <taxon>Pteriomorphia</taxon>
        <taxon>Pectinida</taxon>
        <taxon>Pectinoidea</taxon>
        <taxon>Pectinidae</taxon>
        <taxon>Mizuhopecten</taxon>
    </lineage>
</organism>
<evidence type="ECO:0000256" key="1">
    <source>
        <dbReference type="SAM" id="Phobius"/>
    </source>
</evidence>
<dbReference type="InterPro" id="IPR045860">
    <property type="entry name" value="Snake_toxin-like_sf"/>
</dbReference>
<evidence type="ECO:0000313" key="3">
    <source>
        <dbReference type="Proteomes" id="UP000242188"/>
    </source>
</evidence>
<keyword evidence="3" id="KW-1185">Reference proteome</keyword>
<comment type="caution">
    <text evidence="2">The sequence shown here is derived from an EMBL/GenBank/DDBJ whole genome shotgun (WGS) entry which is preliminary data.</text>
</comment>
<evidence type="ECO:0008006" key="4">
    <source>
        <dbReference type="Google" id="ProtNLM"/>
    </source>
</evidence>
<dbReference type="EMBL" id="NEDP02003762">
    <property type="protein sequence ID" value="OWF47849.1"/>
    <property type="molecule type" value="Genomic_DNA"/>
</dbReference>
<keyword evidence="1" id="KW-0812">Transmembrane</keyword>
<keyword evidence="1" id="KW-1133">Transmembrane helix</keyword>
<gene>
    <name evidence="2" type="ORF">KP79_PYT22838</name>
</gene>
<dbReference type="SUPFAM" id="SSF57302">
    <property type="entry name" value="Snake toxin-like"/>
    <property type="match status" value="1"/>
</dbReference>
<proteinExistence type="predicted"/>
<name>A0A210QGL9_MIZYE</name>